<organism evidence="2">
    <name type="scientific">Salvia splendens</name>
    <name type="common">Scarlet sage</name>
    <dbReference type="NCBI Taxonomy" id="180675"/>
    <lineage>
        <taxon>Eukaryota</taxon>
        <taxon>Viridiplantae</taxon>
        <taxon>Streptophyta</taxon>
        <taxon>Embryophyta</taxon>
        <taxon>Tracheophyta</taxon>
        <taxon>Spermatophyta</taxon>
        <taxon>Magnoliopsida</taxon>
        <taxon>eudicotyledons</taxon>
        <taxon>Gunneridae</taxon>
        <taxon>Pentapetalae</taxon>
        <taxon>asterids</taxon>
        <taxon>lamiids</taxon>
        <taxon>Lamiales</taxon>
        <taxon>Lamiaceae</taxon>
        <taxon>Nepetoideae</taxon>
        <taxon>Mentheae</taxon>
        <taxon>Salviinae</taxon>
        <taxon>Salvia</taxon>
        <taxon>Salvia subgen. Calosphace</taxon>
        <taxon>core Calosphace</taxon>
    </lineage>
</organism>
<dbReference type="Proteomes" id="UP000298416">
    <property type="component" value="Unassembled WGS sequence"/>
</dbReference>
<gene>
    <name evidence="2" type="ORF">SASPL_112602</name>
</gene>
<dbReference type="PANTHER" id="PTHR36751:SF1">
    <property type="entry name" value="F3E22.8 PROTEIN"/>
    <property type="match status" value="1"/>
</dbReference>
<reference evidence="2" key="2">
    <citation type="submission" date="2020-08" db="EMBL/GenBank/DDBJ databases">
        <title>Plant Genome Project.</title>
        <authorList>
            <person name="Zhang R.-G."/>
        </authorList>
    </citation>
    <scope>NUCLEOTIDE SEQUENCE</scope>
    <source>
        <strain evidence="2">Huo1</strain>
        <tissue evidence="2">Leaf</tissue>
    </source>
</reference>
<reference evidence="2" key="1">
    <citation type="submission" date="2018-01" db="EMBL/GenBank/DDBJ databases">
        <authorList>
            <person name="Mao J.F."/>
        </authorList>
    </citation>
    <scope>NUCLEOTIDE SEQUENCE</scope>
    <source>
        <strain evidence="2">Huo1</strain>
        <tissue evidence="2">Leaf</tissue>
    </source>
</reference>
<feature type="compositionally biased region" description="Pro residues" evidence="1">
    <location>
        <begin position="47"/>
        <end position="61"/>
    </location>
</feature>
<keyword evidence="3" id="KW-1185">Reference proteome</keyword>
<sequence>MEIAIVSDAISSIAHSAQSLGFSSLLLNRPHNVLSLHDTSPDQASQSPPPFQISAASPPPTRTLTRRPLRRSRRVKRKITADDGGDFSNEDARFVFVGDGGNFNNGDGYFGGGGGGGKGWNFGGYGGANWEEYPNNSIHDPAFDVVYEVLCWIAMSNCLHFAVKKVVKFVADGFGDREKLQMQLTPGMSHSRLSTDLFGRRVLKRFNFVACFSHDEFLISTEFCTFAWVLAADWCRIHEKVIHIVGRYSICRSGYT</sequence>
<dbReference type="AlphaFoldDB" id="A0A8X9A5G0"/>
<evidence type="ECO:0000313" key="3">
    <source>
        <dbReference type="Proteomes" id="UP000298416"/>
    </source>
</evidence>
<protein>
    <submittedName>
        <fullName evidence="2">Uncharacterized protein</fullName>
    </submittedName>
</protein>
<dbReference type="EMBL" id="PNBA02000004">
    <property type="protein sequence ID" value="KAG6428351.1"/>
    <property type="molecule type" value="Genomic_DNA"/>
</dbReference>
<accession>A0A8X9A5G0</accession>
<proteinExistence type="predicted"/>
<feature type="compositionally biased region" description="Polar residues" evidence="1">
    <location>
        <begin position="37"/>
        <end position="46"/>
    </location>
</feature>
<evidence type="ECO:0000313" key="2">
    <source>
        <dbReference type="EMBL" id="KAG6428351.1"/>
    </source>
</evidence>
<evidence type="ECO:0000256" key="1">
    <source>
        <dbReference type="SAM" id="MobiDB-lite"/>
    </source>
</evidence>
<name>A0A8X9A5G0_SALSN</name>
<comment type="caution">
    <text evidence="2">The sequence shown here is derived from an EMBL/GenBank/DDBJ whole genome shotgun (WGS) entry which is preliminary data.</text>
</comment>
<feature type="compositionally biased region" description="Basic residues" evidence="1">
    <location>
        <begin position="64"/>
        <end position="78"/>
    </location>
</feature>
<feature type="region of interest" description="Disordered" evidence="1">
    <location>
        <begin position="36"/>
        <end position="82"/>
    </location>
</feature>
<dbReference type="PANTHER" id="PTHR36751">
    <property type="entry name" value="F3E22.8 PROTEIN"/>
    <property type="match status" value="1"/>
</dbReference>